<gene>
    <name evidence="1" type="ORF">AB1Y20_013939</name>
</gene>
<dbReference type="Proteomes" id="UP001515480">
    <property type="component" value="Unassembled WGS sequence"/>
</dbReference>
<name>A0AB34IIA6_PRYPA</name>
<accession>A0AB34IIA6</accession>
<evidence type="ECO:0000313" key="2">
    <source>
        <dbReference type="Proteomes" id="UP001515480"/>
    </source>
</evidence>
<keyword evidence="2" id="KW-1185">Reference proteome</keyword>
<organism evidence="1 2">
    <name type="scientific">Prymnesium parvum</name>
    <name type="common">Toxic golden alga</name>
    <dbReference type="NCBI Taxonomy" id="97485"/>
    <lineage>
        <taxon>Eukaryota</taxon>
        <taxon>Haptista</taxon>
        <taxon>Haptophyta</taxon>
        <taxon>Prymnesiophyceae</taxon>
        <taxon>Prymnesiales</taxon>
        <taxon>Prymnesiaceae</taxon>
        <taxon>Prymnesium</taxon>
    </lineage>
</organism>
<proteinExistence type="predicted"/>
<evidence type="ECO:0000313" key="1">
    <source>
        <dbReference type="EMBL" id="KAL1498626.1"/>
    </source>
</evidence>
<sequence>MLPRFLCPMCAVLVQSMPVHLRAVELTSSARLGVVELFVVAAAMVHFEVVAAEAAARSPVDAHLLLQRLV</sequence>
<protein>
    <recommendedName>
        <fullName evidence="3">Secreted protein</fullName>
    </recommendedName>
</protein>
<evidence type="ECO:0008006" key="3">
    <source>
        <dbReference type="Google" id="ProtNLM"/>
    </source>
</evidence>
<reference evidence="1 2" key="1">
    <citation type="journal article" date="2024" name="Science">
        <title>Giant polyketide synthase enzymes in the biosynthesis of giant marine polyether toxins.</title>
        <authorList>
            <person name="Fallon T.R."/>
            <person name="Shende V.V."/>
            <person name="Wierzbicki I.H."/>
            <person name="Pendleton A.L."/>
            <person name="Watervoot N.F."/>
            <person name="Auber R.P."/>
            <person name="Gonzalez D.J."/>
            <person name="Wisecaver J.H."/>
            <person name="Moore B.S."/>
        </authorList>
    </citation>
    <scope>NUCLEOTIDE SEQUENCE [LARGE SCALE GENOMIC DNA]</scope>
    <source>
        <strain evidence="1 2">12B1</strain>
    </source>
</reference>
<comment type="caution">
    <text evidence="1">The sequence shown here is derived from an EMBL/GenBank/DDBJ whole genome shotgun (WGS) entry which is preliminary data.</text>
</comment>
<dbReference type="AlphaFoldDB" id="A0AB34IIA6"/>
<dbReference type="EMBL" id="JBGBPQ010000027">
    <property type="protein sequence ID" value="KAL1498626.1"/>
    <property type="molecule type" value="Genomic_DNA"/>
</dbReference>